<dbReference type="Gene3D" id="3.40.50.1000">
    <property type="entry name" value="HAD superfamily/HAD-like"/>
    <property type="match status" value="1"/>
</dbReference>
<dbReference type="GO" id="GO:0016787">
    <property type="term" value="F:hydrolase activity"/>
    <property type="evidence" value="ECO:0007669"/>
    <property type="project" value="UniProtKB-KW"/>
</dbReference>
<name>A0A396RK86_9SPHN</name>
<keyword evidence="1" id="KW-0479">Metal-binding</keyword>
<dbReference type="Proteomes" id="UP000266693">
    <property type="component" value="Unassembled WGS sequence"/>
</dbReference>
<dbReference type="NCBIfam" id="TIGR01488">
    <property type="entry name" value="HAD-SF-IB"/>
    <property type="match status" value="1"/>
</dbReference>
<dbReference type="InterPro" id="IPR023214">
    <property type="entry name" value="HAD_sf"/>
</dbReference>
<gene>
    <name evidence="4" type="ORF">D1610_14795</name>
</gene>
<keyword evidence="2" id="KW-0378">Hydrolase</keyword>
<proteinExistence type="predicted"/>
<evidence type="ECO:0000313" key="5">
    <source>
        <dbReference type="Proteomes" id="UP000266693"/>
    </source>
</evidence>
<dbReference type="SUPFAM" id="SSF56784">
    <property type="entry name" value="HAD-like"/>
    <property type="match status" value="1"/>
</dbReference>
<evidence type="ECO:0000256" key="3">
    <source>
        <dbReference type="ARBA" id="ARBA00022842"/>
    </source>
</evidence>
<keyword evidence="5" id="KW-1185">Reference proteome</keyword>
<dbReference type="PANTHER" id="PTHR43344">
    <property type="entry name" value="PHOSPHOSERINE PHOSPHATASE"/>
    <property type="match status" value="1"/>
</dbReference>
<dbReference type="OrthoDB" id="658480at2"/>
<dbReference type="AlphaFoldDB" id="A0A396RK86"/>
<accession>A0A396RK86</accession>
<dbReference type="InterPro" id="IPR036412">
    <property type="entry name" value="HAD-like_sf"/>
</dbReference>
<keyword evidence="3" id="KW-0460">Magnesium</keyword>
<reference evidence="4 5" key="1">
    <citation type="submission" date="2018-08" db="EMBL/GenBank/DDBJ databases">
        <title>The multiple taxonomic identification of Sphingomonas gilva.</title>
        <authorList>
            <person name="Zhu D."/>
            <person name="Zheng S."/>
        </authorList>
    </citation>
    <scope>NUCLEOTIDE SEQUENCE [LARGE SCALE GENOMIC DNA]</scope>
    <source>
        <strain evidence="4 5">ZDH117</strain>
    </source>
</reference>
<dbReference type="Pfam" id="PF12710">
    <property type="entry name" value="HAD"/>
    <property type="match status" value="1"/>
</dbReference>
<comment type="caution">
    <text evidence="4">The sequence shown here is derived from an EMBL/GenBank/DDBJ whole genome shotgun (WGS) entry which is preliminary data.</text>
</comment>
<evidence type="ECO:0000313" key="4">
    <source>
        <dbReference type="EMBL" id="RHW16657.1"/>
    </source>
</evidence>
<dbReference type="Gene3D" id="1.20.1440.100">
    <property type="entry name" value="SG protein - dephosphorylation function"/>
    <property type="match status" value="1"/>
</dbReference>
<evidence type="ECO:0000256" key="2">
    <source>
        <dbReference type="ARBA" id="ARBA00022801"/>
    </source>
</evidence>
<dbReference type="InterPro" id="IPR050582">
    <property type="entry name" value="HAD-like_SerB"/>
</dbReference>
<dbReference type="EMBL" id="QWLV01000008">
    <property type="protein sequence ID" value="RHW16657.1"/>
    <property type="molecule type" value="Genomic_DNA"/>
</dbReference>
<protein>
    <recommendedName>
        <fullName evidence="6">HAD family hydrolase</fullName>
    </recommendedName>
</protein>
<sequence>MMTQGRRMMPSERAVAIFDVCGTLYDANTTAGFVTYVAERSERRFAALSTAATLSRLSPLRYGLRVVGLVLRRDLGRAVLLHTLRGLPESRLDMWAREYVAERLSLVQIAETHACLRAAQQQGDRVVLVSNSIDPVVRAIAARLNTDYVSSRLEIVDGRATGRLAQDLTGIKHELVEHVRQGCAGRLTVISDNASDAQLLALADRPVIVRHRGKRHPAHAGIEAEFIHVDR</sequence>
<organism evidence="4 5">
    <name type="scientific">Sphingomonas gilva</name>
    <dbReference type="NCBI Taxonomy" id="2305907"/>
    <lineage>
        <taxon>Bacteria</taxon>
        <taxon>Pseudomonadati</taxon>
        <taxon>Pseudomonadota</taxon>
        <taxon>Alphaproteobacteria</taxon>
        <taxon>Sphingomonadales</taxon>
        <taxon>Sphingomonadaceae</taxon>
        <taxon>Sphingomonas</taxon>
    </lineage>
</organism>
<dbReference type="GO" id="GO:0046872">
    <property type="term" value="F:metal ion binding"/>
    <property type="evidence" value="ECO:0007669"/>
    <property type="project" value="UniProtKB-KW"/>
</dbReference>
<evidence type="ECO:0008006" key="6">
    <source>
        <dbReference type="Google" id="ProtNLM"/>
    </source>
</evidence>
<dbReference type="PANTHER" id="PTHR43344:SF13">
    <property type="entry name" value="PHOSPHATASE RV3661-RELATED"/>
    <property type="match status" value="1"/>
</dbReference>
<evidence type="ECO:0000256" key="1">
    <source>
        <dbReference type="ARBA" id="ARBA00022723"/>
    </source>
</evidence>